<dbReference type="SMART" id="SM00184">
    <property type="entry name" value="RING"/>
    <property type="match status" value="1"/>
</dbReference>
<feature type="domain" description="RING-type" evidence="17">
    <location>
        <begin position="115"/>
        <end position="157"/>
    </location>
</feature>
<evidence type="ECO:0000256" key="6">
    <source>
        <dbReference type="ARBA" id="ARBA00022692"/>
    </source>
</evidence>
<keyword evidence="8 14" id="KW-0863">Zinc-finger</keyword>
<evidence type="ECO:0000313" key="19">
    <source>
        <dbReference type="Proteomes" id="UP001372338"/>
    </source>
</evidence>
<dbReference type="EMBL" id="JAYWIO010000003">
    <property type="protein sequence ID" value="KAK7275487.1"/>
    <property type="molecule type" value="Genomic_DNA"/>
</dbReference>
<evidence type="ECO:0000256" key="3">
    <source>
        <dbReference type="ARBA" id="ARBA00004906"/>
    </source>
</evidence>
<dbReference type="GO" id="GO:0008270">
    <property type="term" value="F:zinc ion binding"/>
    <property type="evidence" value="ECO:0007669"/>
    <property type="project" value="UniProtKB-KW"/>
</dbReference>
<dbReference type="GO" id="GO:0016020">
    <property type="term" value="C:membrane"/>
    <property type="evidence" value="ECO:0007669"/>
    <property type="project" value="UniProtKB-SubCell"/>
</dbReference>
<evidence type="ECO:0000256" key="14">
    <source>
        <dbReference type="PROSITE-ProRule" id="PRU00175"/>
    </source>
</evidence>
<dbReference type="AlphaFoldDB" id="A0AAN9FFF2"/>
<name>A0AAN9FFF2_CROPI</name>
<evidence type="ECO:0000313" key="18">
    <source>
        <dbReference type="EMBL" id="KAK7275487.1"/>
    </source>
</evidence>
<keyword evidence="10" id="KW-0862">Zinc</keyword>
<keyword evidence="11 16" id="KW-1133">Transmembrane helix</keyword>
<keyword evidence="12 16" id="KW-0472">Membrane</keyword>
<dbReference type="EC" id="2.3.2.27" evidence="4"/>
<dbReference type="PROSITE" id="PS50089">
    <property type="entry name" value="ZF_RING_2"/>
    <property type="match status" value="1"/>
</dbReference>
<keyword evidence="9" id="KW-0833">Ubl conjugation pathway</keyword>
<protein>
    <recommendedName>
        <fullName evidence="4">RING-type E3 ubiquitin transferase</fullName>
        <ecNumber evidence="4">2.3.2.27</ecNumber>
    </recommendedName>
</protein>
<evidence type="ECO:0000256" key="5">
    <source>
        <dbReference type="ARBA" id="ARBA00022679"/>
    </source>
</evidence>
<accession>A0AAN9FFF2</accession>
<dbReference type="GO" id="GO:0061630">
    <property type="term" value="F:ubiquitin protein ligase activity"/>
    <property type="evidence" value="ECO:0007669"/>
    <property type="project" value="UniProtKB-EC"/>
</dbReference>
<proteinExistence type="inferred from homology"/>
<comment type="subcellular location">
    <subcellularLocation>
        <location evidence="2">Membrane</location>
        <topology evidence="2">Single-pass membrane protein</topology>
    </subcellularLocation>
</comment>
<feature type="compositionally biased region" description="Low complexity" evidence="15">
    <location>
        <begin position="240"/>
        <end position="250"/>
    </location>
</feature>
<evidence type="ECO:0000256" key="4">
    <source>
        <dbReference type="ARBA" id="ARBA00012483"/>
    </source>
</evidence>
<dbReference type="PANTHER" id="PTHR46913">
    <property type="entry name" value="RING-H2 FINGER PROTEIN ATL16"/>
    <property type="match status" value="1"/>
</dbReference>
<reference evidence="18 19" key="1">
    <citation type="submission" date="2024-01" db="EMBL/GenBank/DDBJ databases">
        <title>The genomes of 5 underutilized Papilionoideae crops provide insights into root nodulation and disease resistanc.</title>
        <authorList>
            <person name="Yuan L."/>
        </authorList>
    </citation>
    <scope>NUCLEOTIDE SEQUENCE [LARGE SCALE GENOMIC DNA]</scope>
    <source>
        <strain evidence="18">ZHUSHIDOU_FW_LH</strain>
        <tissue evidence="18">Leaf</tissue>
    </source>
</reference>
<evidence type="ECO:0000256" key="10">
    <source>
        <dbReference type="ARBA" id="ARBA00022833"/>
    </source>
</evidence>
<evidence type="ECO:0000256" key="13">
    <source>
        <dbReference type="ARBA" id="ARBA00024209"/>
    </source>
</evidence>
<evidence type="ECO:0000256" key="9">
    <source>
        <dbReference type="ARBA" id="ARBA00022786"/>
    </source>
</evidence>
<comment type="caution">
    <text evidence="18">The sequence shown here is derived from an EMBL/GenBank/DDBJ whole genome shotgun (WGS) entry which is preliminary data.</text>
</comment>
<dbReference type="Gene3D" id="3.30.40.10">
    <property type="entry name" value="Zinc/RING finger domain, C3HC4 (zinc finger)"/>
    <property type="match status" value="1"/>
</dbReference>
<evidence type="ECO:0000256" key="8">
    <source>
        <dbReference type="ARBA" id="ARBA00022771"/>
    </source>
</evidence>
<keyword evidence="5" id="KW-0808">Transferase</keyword>
<dbReference type="GO" id="GO:0016567">
    <property type="term" value="P:protein ubiquitination"/>
    <property type="evidence" value="ECO:0007669"/>
    <property type="project" value="InterPro"/>
</dbReference>
<evidence type="ECO:0000256" key="11">
    <source>
        <dbReference type="ARBA" id="ARBA00022989"/>
    </source>
</evidence>
<evidence type="ECO:0000256" key="2">
    <source>
        <dbReference type="ARBA" id="ARBA00004167"/>
    </source>
</evidence>
<dbReference type="PANTHER" id="PTHR46913:SF1">
    <property type="entry name" value="RING-H2 FINGER PROTEIN ATL16"/>
    <property type="match status" value="1"/>
</dbReference>
<evidence type="ECO:0000256" key="1">
    <source>
        <dbReference type="ARBA" id="ARBA00000900"/>
    </source>
</evidence>
<dbReference type="InterPro" id="IPR044600">
    <property type="entry name" value="ATL1/ATL16-like"/>
</dbReference>
<dbReference type="FunFam" id="3.30.40.10:FF:000475">
    <property type="entry name" value="RING-H2 finger protein ATL3"/>
    <property type="match status" value="1"/>
</dbReference>
<keyword evidence="7" id="KW-0479">Metal-binding</keyword>
<comment type="similarity">
    <text evidence="13">Belongs to the RING-type zinc finger family. ATL subfamily.</text>
</comment>
<keyword evidence="6 16" id="KW-0812">Transmembrane</keyword>
<feature type="compositionally biased region" description="Polar residues" evidence="15">
    <location>
        <begin position="167"/>
        <end position="176"/>
    </location>
</feature>
<evidence type="ECO:0000256" key="12">
    <source>
        <dbReference type="ARBA" id="ARBA00023136"/>
    </source>
</evidence>
<keyword evidence="19" id="KW-1185">Reference proteome</keyword>
<evidence type="ECO:0000256" key="15">
    <source>
        <dbReference type="SAM" id="MobiDB-lite"/>
    </source>
</evidence>
<dbReference type="Pfam" id="PF13639">
    <property type="entry name" value="zf-RING_2"/>
    <property type="match status" value="1"/>
</dbReference>
<comment type="catalytic activity">
    <reaction evidence="1">
        <text>S-ubiquitinyl-[E2 ubiquitin-conjugating enzyme]-L-cysteine + [acceptor protein]-L-lysine = [E2 ubiquitin-conjugating enzyme]-L-cysteine + N(6)-ubiquitinyl-[acceptor protein]-L-lysine.</text>
        <dbReference type="EC" id="2.3.2.27"/>
    </reaction>
</comment>
<dbReference type="InterPro" id="IPR013083">
    <property type="entry name" value="Znf_RING/FYVE/PHD"/>
</dbReference>
<dbReference type="Proteomes" id="UP001372338">
    <property type="component" value="Unassembled WGS sequence"/>
</dbReference>
<evidence type="ECO:0000256" key="16">
    <source>
        <dbReference type="SAM" id="Phobius"/>
    </source>
</evidence>
<evidence type="ECO:0000259" key="17">
    <source>
        <dbReference type="PROSITE" id="PS50089"/>
    </source>
</evidence>
<organism evidence="18 19">
    <name type="scientific">Crotalaria pallida</name>
    <name type="common">Smooth rattlebox</name>
    <name type="synonym">Crotalaria striata</name>
    <dbReference type="NCBI Taxonomy" id="3830"/>
    <lineage>
        <taxon>Eukaryota</taxon>
        <taxon>Viridiplantae</taxon>
        <taxon>Streptophyta</taxon>
        <taxon>Embryophyta</taxon>
        <taxon>Tracheophyta</taxon>
        <taxon>Spermatophyta</taxon>
        <taxon>Magnoliopsida</taxon>
        <taxon>eudicotyledons</taxon>
        <taxon>Gunneridae</taxon>
        <taxon>Pentapetalae</taxon>
        <taxon>rosids</taxon>
        <taxon>fabids</taxon>
        <taxon>Fabales</taxon>
        <taxon>Fabaceae</taxon>
        <taxon>Papilionoideae</taxon>
        <taxon>50 kb inversion clade</taxon>
        <taxon>genistoids sensu lato</taxon>
        <taxon>core genistoids</taxon>
        <taxon>Crotalarieae</taxon>
        <taxon>Crotalaria</taxon>
    </lineage>
</organism>
<feature type="transmembrane region" description="Helical" evidence="16">
    <location>
        <begin position="23"/>
        <end position="45"/>
    </location>
</feature>
<comment type="pathway">
    <text evidence="3">Protein modification; protein ubiquitination.</text>
</comment>
<feature type="region of interest" description="Disordered" evidence="15">
    <location>
        <begin position="167"/>
        <end position="186"/>
    </location>
</feature>
<dbReference type="SUPFAM" id="SSF57850">
    <property type="entry name" value="RING/U-box"/>
    <property type="match status" value="1"/>
</dbReference>
<dbReference type="CDD" id="cd16461">
    <property type="entry name" value="RING-H2_EL5-like"/>
    <property type="match status" value="1"/>
</dbReference>
<feature type="region of interest" description="Disordered" evidence="15">
    <location>
        <begin position="233"/>
        <end position="257"/>
    </location>
</feature>
<sequence>MGGGSSNNTLNDKSPAVEISAKIIVAAVIFLFMVVLFVILLHLYARWFWWRIEEETAAPPPRRRRRRGFVFAPGQDSVTSAGAHHQQRVGLDPAVLKSLPELVFKPEDFKDGLECTVCLSEIVEGEKTRLLPKCNHGFHVDCIDMWFHSHSTCPLCRNLVASDYSESSKPITSTSNADDEEGLSRNTNSESLLEAENSDAMSDLEAQNFPTNVLVWGNPSQVSTSVHAFIEESASEQLPSSSSSSGDNSNNGGGNGIMLVIDIPLPSEFTSSSLLSPSSEIRCGEDEMKSPIMSAKLRSFKRLLSRDKKLSTCSHGSMDVEQA</sequence>
<gene>
    <name evidence="18" type="ORF">RIF29_16606</name>
</gene>
<evidence type="ECO:0000256" key="7">
    <source>
        <dbReference type="ARBA" id="ARBA00022723"/>
    </source>
</evidence>
<dbReference type="InterPro" id="IPR001841">
    <property type="entry name" value="Znf_RING"/>
</dbReference>